<feature type="compositionally biased region" description="Pro residues" evidence="1">
    <location>
        <begin position="49"/>
        <end position="79"/>
    </location>
</feature>
<evidence type="ECO:0000256" key="1">
    <source>
        <dbReference type="SAM" id="MobiDB-lite"/>
    </source>
</evidence>
<evidence type="ECO:0000313" key="3">
    <source>
        <dbReference type="RefSeq" id="XP_070328672.1"/>
    </source>
</evidence>
<gene>
    <name evidence="3" type="primary">MMP24OS</name>
</gene>
<reference evidence="2" key="1">
    <citation type="journal article" date="2022" name="J. Hered.">
        <title>A De Novo Chromosome-Level Genome Assembly of the White-Tailed Deer, Odocoileus Virginianus.</title>
        <authorList>
            <person name="London E.W."/>
            <person name="Roca A.L."/>
            <person name="Novakofski J.E."/>
            <person name="Mateus-Pinilla N.E."/>
        </authorList>
    </citation>
    <scope>NUCLEOTIDE SEQUENCE [LARGE SCALE GENOMIC DNA]</scope>
</reference>
<reference evidence="3" key="2">
    <citation type="submission" date="2025-08" db="UniProtKB">
        <authorList>
            <consortium name="RefSeq"/>
        </authorList>
    </citation>
    <scope>IDENTIFICATION</scope>
    <source>
        <tissue evidence="3">Tongue muscle</tissue>
    </source>
</reference>
<organism evidence="2 3">
    <name type="scientific">Odocoileus virginianus</name>
    <name type="common">White-tailed deer</name>
    <dbReference type="NCBI Taxonomy" id="9874"/>
    <lineage>
        <taxon>Eukaryota</taxon>
        <taxon>Metazoa</taxon>
        <taxon>Chordata</taxon>
        <taxon>Craniata</taxon>
        <taxon>Vertebrata</taxon>
        <taxon>Euteleostomi</taxon>
        <taxon>Mammalia</taxon>
        <taxon>Eutheria</taxon>
        <taxon>Laurasiatheria</taxon>
        <taxon>Artiodactyla</taxon>
        <taxon>Ruminantia</taxon>
        <taxon>Pecora</taxon>
        <taxon>Cervidae</taxon>
        <taxon>Odocoileinae</taxon>
        <taxon>Odocoileus</taxon>
    </lineage>
</organism>
<keyword evidence="2" id="KW-1185">Reference proteome</keyword>
<name>A0ABM4ILH4_ODOVR</name>
<sequence>MTSGRRCLQTPLCGRAGSGDPGWDRSDLRLRRCENMGAQLSGGQGAADPPQPQPPQPQPQPQPAAPEGPARPRPEPSPWGPLDDVRFLIACTSWY</sequence>
<proteinExistence type="predicted"/>
<feature type="compositionally biased region" description="Basic and acidic residues" evidence="1">
    <location>
        <begin position="22"/>
        <end position="34"/>
    </location>
</feature>
<evidence type="ECO:0000313" key="2">
    <source>
        <dbReference type="Proteomes" id="UP001652640"/>
    </source>
</evidence>
<dbReference type="Proteomes" id="UP001652640">
    <property type="component" value="Chromosome 9"/>
</dbReference>
<accession>A0ABM4ILH4</accession>
<protein>
    <submittedName>
        <fullName evidence="3">Protein MMP24OS</fullName>
    </submittedName>
</protein>
<dbReference type="RefSeq" id="XP_070328672.1">
    <property type="nucleotide sequence ID" value="XM_070472571.1"/>
</dbReference>
<feature type="region of interest" description="Disordered" evidence="1">
    <location>
        <begin position="1"/>
        <end position="84"/>
    </location>
</feature>
<dbReference type="GeneID" id="110137573"/>